<dbReference type="PANTHER" id="PTHR46333:SF2">
    <property type="entry name" value="CYTOKINESIS PROTEIN 3"/>
    <property type="match status" value="1"/>
</dbReference>
<evidence type="ECO:0000259" key="1">
    <source>
        <dbReference type="PROSITE" id="PS51272"/>
    </source>
</evidence>
<dbReference type="InterPro" id="IPR002931">
    <property type="entry name" value="Transglutaminase-like"/>
</dbReference>
<sequence length="480" mass="53054">MNNMHRMKKYGITLVAFVTLSVSQLSEGASVSPVQAAAAGAPSAWAKQEIQDAIDSGLIPYGLTNSYQKPLTRQEFSEMAVQLYQVLTSEKPPAPKADPFKDTNSYPVLQAYGLGIVKGTSANTFTPGATITREQISLMLYNTLAVSGYSDKLTSAHGAAPTFADAKKIAAWSKDAVMLLAAKGIMKGDGSTAGLPNFMPLGTTTREQAIVLVYRIYTQFGSYFVNDELDLLNAANQTRPVVIKDERARTVDAKAKQILADIIKPGMSDYERELAIHNYLLLHIAYDYDNYKNNTVPEESYTIYGSLMKGIAVCQGYAYSAQLLLTMAGIESHIVTGTVDGARHAWNKVKIGGAYYNLDVTWDDPVPDVEGRLTYGYFNITDDELRRDHVWTDQLPKATAIIYNYYTYNGLTVDTPQQFEERIDDAIRSKADSVTLKRIYTDSQGASAWSPIMQKHAAEIASYSYTMDKSGVVSFKFRYR</sequence>
<dbReference type="Gene3D" id="3.10.620.30">
    <property type="match status" value="1"/>
</dbReference>
<keyword evidence="3" id="KW-1185">Reference proteome</keyword>
<dbReference type="AlphaFoldDB" id="A0A3D9RI31"/>
<dbReference type="SUPFAM" id="SSF54001">
    <property type="entry name" value="Cysteine proteinases"/>
    <property type="match status" value="1"/>
</dbReference>
<comment type="caution">
    <text evidence="2">The sequence shown here is derived from an EMBL/GenBank/DDBJ whole genome shotgun (WGS) entry which is preliminary data.</text>
</comment>
<proteinExistence type="predicted"/>
<feature type="domain" description="SLH" evidence="1">
    <location>
        <begin position="91"/>
        <end position="154"/>
    </location>
</feature>
<dbReference type="OrthoDB" id="9788327at2"/>
<feature type="domain" description="SLH" evidence="1">
    <location>
        <begin position="160"/>
        <end position="227"/>
    </location>
</feature>
<name>A0A3D9RI31_9BACL</name>
<gene>
    <name evidence="2" type="ORF">A8990_12438</name>
</gene>
<dbReference type="InterPro" id="IPR001119">
    <property type="entry name" value="SLH_dom"/>
</dbReference>
<protein>
    <submittedName>
        <fullName evidence="2">S-layer family protein</fullName>
    </submittedName>
</protein>
<dbReference type="EMBL" id="QTTN01000024">
    <property type="protein sequence ID" value="REE78762.1"/>
    <property type="molecule type" value="Genomic_DNA"/>
</dbReference>
<dbReference type="Pfam" id="PF00395">
    <property type="entry name" value="SLH"/>
    <property type="match status" value="2"/>
</dbReference>
<dbReference type="PROSITE" id="PS51272">
    <property type="entry name" value="SLH"/>
    <property type="match status" value="2"/>
</dbReference>
<evidence type="ECO:0000313" key="2">
    <source>
        <dbReference type="EMBL" id="REE78762.1"/>
    </source>
</evidence>
<dbReference type="InterPro" id="IPR038765">
    <property type="entry name" value="Papain-like_cys_pep_sf"/>
</dbReference>
<organism evidence="2 3">
    <name type="scientific">Paenibacillus taihuensis</name>
    <dbReference type="NCBI Taxonomy" id="1156355"/>
    <lineage>
        <taxon>Bacteria</taxon>
        <taxon>Bacillati</taxon>
        <taxon>Bacillota</taxon>
        <taxon>Bacilli</taxon>
        <taxon>Bacillales</taxon>
        <taxon>Paenibacillaceae</taxon>
        <taxon>Paenibacillus</taxon>
    </lineage>
</organism>
<dbReference type="RefSeq" id="WP_116190642.1">
    <property type="nucleotide sequence ID" value="NZ_QTTN01000024.1"/>
</dbReference>
<dbReference type="PANTHER" id="PTHR46333">
    <property type="entry name" value="CYTOKINESIS PROTEIN 3"/>
    <property type="match status" value="1"/>
</dbReference>
<accession>A0A3D9RI31</accession>
<dbReference type="GO" id="GO:0005737">
    <property type="term" value="C:cytoplasm"/>
    <property type="evidence" value="ECO:0007669"/>
    <property type="project" value="TreeGrafter"/>
</dbReference>
<dbReference type="Proteomes" id="UP000256304">
    <property type="component" value="Unassembled WGS sequence"/>
</dbReference>
<reference evidence="2 3" key="1">
    <citation type="submission" date="2018-08" db="EMBL/GenBank/DDBJ databases">
        <title>Genomic Encyclopedia of Type Strains, Phase III (KMG-III): the genomes of soil and plant-associated and newly described type strains.</title>
        <authorList>
            <person name="Whitman W."/>
        </authorList>
    </citation>
    <scope>NUCLEOTIDE SEQUENCE [LARGE SCALE GENOMIC DNA]</scope>
    <source>
        <strain evidence="2 3">CGMCC 1.10966</strain>
    </source>
</reference>
<evidence type="ECO:0000313" key="3">
    <source>
        <dbReference type="Proteomes" id="UP000256304"/>
    </source>
</evidence>
<dbReference type="Pfam" id="PF01841">
    <property type="entry name" value="Transglut_core"/>
    <property type="match status" value="1"/>
</dbReference>
<dbReference type="InterPro" id="IPR052557">
    <property type="entry name" value="CAP/Cytokinesis_protein"/>
</dbReference>